<dbReference type="PROSITE" id="PS51257">
    <property type="entry name" value="PROKAR_LIPOPROTEIN"/>
    <property type="match status" value="1"/>
</dbReference>
<comment type="caution">
    <text evidence="3">The sequence shown here is derived from an EMBL/GenBank/DDBJ whole genome shotgun (WGS) entry which is preliminary data.</text>
</comment>
<dbReference type="InterPro" id="IPR041173">
    <property type="entry name" value="LodA_C"/>
</dbReference>
<dbReference type="RefSeq" id="WP_116685098.1">
    <property type="nucleotide sequence ID" value="NZ_CAWNYD010000001.1"/>
</dbReference>
<gene>
    <name evidence="3" type="ORF">DC094_00200</name>
</gene>
<name>A0A2V1H2R3_9GAMM</name>
<dbReference type="OrthoDB" id="336698at2"/>
<dbReference type="InterPro" id="IPR041168">
    <property type="entry name" value="LodA_N"/>
</dbReference>
<dbReference type="Proteomes" id="UP000244906">
    <property type="component" value="Unassembled WGS sequence"/>
</dbReference>
<dbReference type="AlphaFoldDB" id="A0A2V1H2R3"/>
<protein>
    <recommendedName>
        <fullName evidence="5">L-lysine 6-oxidase</fullName>
    </recommendedName>
</protein>
<dbReference type="CDD" id="cd14731">
    <property type="entry name" value="LodA_like_1"/>
    <property type="match status" value="1"/>
</dbReference>
<evidence type="ECO:0000313" key="4">
    <source>
        <dbReference type="Proteomes" id="UP000244906"/>
    </source>
</evidence>
<reference evidence="3 4" key="1">
    <citation type="submission" date="2018-04" db="EMBL/GenBank/DDBJ databases">
        <title>Thalassorhabdus spongiae gen. nov., sp. nov., isolated from a marine sponge in South-West Iceland.</title>
        <authorList>
            <person name="Knobloch S."/>
            <person name="Daussin A."/>
            <person name="Johannsson R."/>
            <person name="Marteinsson V.T."/>
        </authorList>
    </citation>
    <scope>NUCLEOTIDE SEQUENCE [LARGE SCALE GENOMIC DNA]</scope>
    <source>
        <strain evidence="3 4">Hp12</strain>
    </source>
</reference>
<dbReference type="NCBIfam" id="NF038173">
    <property type="entry name" value="Gly_ox_CTQ_GoxA"/>
    <property type="match status" value="1"/>
</dbReference>
<feature type="domain" description="L-Lysine epsilon oxidase N-terminal" evidence="1">
    <location>
        <begin position="58"/>
        <end position="271"/>
    </location>
</feature>
<sequence>MNNKPSSDNNNQIKRRDFLHILTTATVGCIAVPKVAVARAFSIGEKILDKEVVSYEIYPPIGVSRLGNSHEWFYAPEVPGIPQAQGRFKEDENSIKKQVQRYRIYGFNVHGEAVSEFNLSNCKDIDWQVRVANTKAAWYGFSNPLDLGELDPGIETKKRNSFIENNNERKEKLIIDSGEVSISARKAEIAQLTGNFWDKKLVKLGALDTDSHGRLLIVPGDGVSESIQKNGSIDNFTDNDYWHDDLFDGSVQATITLNSGEIVQATPAWAVSVGPDYSPYTQTFTTLYDTIREVMVNKNLEQPILPPLSFRADIYPLFQRLGQMKWLSLAALQRKAWLDVGDFSDPEFIEKLADNSNSSEVRAFRSKVFDLFREPGQEQADPYKMPYMLGGGVNYPGTGKHWFQMLDTQYQVLKYWDAGLFINDFNDPEMDQRQAIDEFPIADQPEILTRAALNSCSGGAFHPGVELTWVLRHPGLYNGKYRIQLGTRDSLLQDFGSKLSAAEALGTVNPSDKHVESAVGPQMPGDLTRWMGVPWQSDAFSCQTVRYENDFPIVSWWPAKIPIDVLPHSYYEQLLRSDLSEAERIAFANARQSWSRGVAGIGYHAEASYTDGLNNMVKLWSKMGVLTRIEVPHSIPGISDELYVEMARGSMSLGDNKKNSR</sequence>
<organism evidence="3 4">
    <name type="scientific">Pelagibaculum spongiae</name>
    <dbReference type="NCBI Taxonomy" id="2080658"/>
    <lineage>
        <taxon>Bacteria</taxon>
        <taxon>Pseudomonadati</taxon>
        <taxon>Pseudomonadota</taxon>
        <taxon>Gammaproteobacteria</taxon>
        <taxon>Oceanospirillales</taxon>
        <taxon>Pelagibaculum</taxon>
    </lineage>
</organism>
<accession>A0A2V1H2R3</accession>
<dbReference type="InterPro" id="IPR006311">
    <property type="entry name" value="TAT_signal"/>
</dbReference>
<feature type="domain" description="L-lysine epsilon oxidase C-terminal" evidence="2">
    <location>
        <begin position="397"/>
        <end position="549"/>
    </location>
</feature>
<dbReference type="EMBL" id="QDDL01000001">
    <property type="protein sequence ID" value="PVZ71508.1"/>
    <property type="molecule type" value="Genomic_DNA"/>
</dbReference>
<evidence type="ECO:0000313" key="3">
    <source>
        <dbReference type="EMBL" id="PVZ71508.1"/>
    </source>
</evidence>
<evidence type="ECO:0008006" key="5">
    <source>
        <dbReference type="Google" id="ProtNLM"/>
    </source>
</evidence>
<dbReference type="PROSITE" id="PS51318">
    <property type="entry name" value="TAT"/>
    <property type="match status" value="1"/>
</dbReference>
<evidence type="ECO:0000259" key="2">
    <source>
        <dbReference type="Pfam" id="PF18417"/>
    </source>
</evidence>
<proteinExistence type="predicted"/>
<dbReference type="Pfam" id="PF18417">
    <property type="entry name" value="LodA_C"/>
    <property type="match status" value="1"/>
</dbReference>
<dbReference type="Pfam" id="PF17990">
    <property type="entry name" value="LodA_N"/>
    <property type="match status" value="1"/>
</dbReference>
<dbReference type="InterPro" id="IPR033798">
    <property type="entry name" value="LodA-like"/>
</dbReference>
<keyword evidence="4" id="KW-1185">Reference proteome</keyword>
<evidence type="ECO:0000259" key="1">
    <source>
        <dbReference type="Pfam" id="PF17990"/>
    </source>
</evidence>